<comment type="caution">
    <text evidence="1">The sequence shown here is derived from an EMBL/GenBank/DDBJ whole genome shotgun (WGS) entry which is preliminary data.</text>
</comment>
<accession>A0A8J7Z517</accession>
<dbReference type="RefSeq" id="WP_162423757.1">
    <property type="nucleotide sequence ID" value="NZ_WVIE01000014.1"/>
</dbReference>
<dbReference type="AlphaFoldDB" id="A0A8J7Z517"/>
<evidence type="ECO:0000313" key="2">
    <source>
        <dbReference type="Proteomes" id="UP000646053"/>
    </source>
</evidence>
<evidence type="ECO:0000313" key="1">
    <source>
        <dbReference type="EMBL" id="NDJ18233.1"/>
    </source>
</evidence>
<protein>
    <submittedName>
        <fullName evidence="1">Uncharacterized protein</fullName>
    </submittedName>
</protein>
<name>A0A8J7Z517_9CYAN</name>
<gene>
    <name evidence="1" type="ORF">GS601_13185</name>
</gene>
<organism evidence="1 2">
    <name type="scientific">Myxacorys almedinensis A</name>
    <dbReference type="NCBI Taxonomy" id="2690445"/>
    <lineage>
        <taxon>Bacteria</taxon>
        <taxon>Bacillati</taxon>
        <taxon>Cyanobacteriota</taxon>
        <taxon>Cyanophyceae</taxon>
        <taxon>Leptolyngbyales</taxon>
        <taxon>Leptolyngbyaceae</taxon>
        <taxon>Myxacorys</taxon>
        <taxon>Myxacorys almedinensis</taxon>
    </lineage>
</organism>
<dbReference type="EMBL" id="WVIE01000014">
    <property type="protein sequence ID" value="NDJ18233.1"/>
    <property type="molecule type" value="Genomic_DNA"/>
</dbReference>
<dbReference type="Proteomes" id="UP000646053">
    <property type="component" value="Unassembled WGS sequence"/>
</dbReference>
<sequence>MGGCCGFRLLLLDAVGESGDGFIEEMISTILDGSWHWAERASTVGRRWGSSVSGVTVSVALSLVHRRKTFDLTPLATAHRLL</sequence>
<proteinExistence type="predicted"/>
<keyword evidence="2" id="KW-1185">Reference proteome</keyword>
<reference evidence="1" key="1">
    <citation type="submission" date="2019-12" db="EMBL/GenBank/DDBJ databases">
        <title>High-Quality draft genome sequences of three cyanobacteria isolated from the limestone walls of the Old Cathedral of Coimbra.</title>
        <authorList>
            <person name="Tiago I."/>
            <person name="Soares F."/>
            <person name="Portugal A."/>
        </authorList>
    </citation>
    <scope>NUCLEOTIDE SEQUENCE</scope>
    <source>
        <strain evidence="1">A</strain>
    </source>
</reference>